<reference evidence="2 3" key="1">
    <citation type="submission" date="2019-02" db="EMBL/GenBank/DDBJ databases">
        <title>Deep-cultivation of Planctomycetes and their phenomic and genomic characterization uncovers novel biology.</title>
        <authorList>
            <person name="Wiegand S."/>
            <person name="Jogler M."/>
            <person name="Boedeker C."/>
            <person name="Pinto D."/>
            <person name="Vollmers J."/>
            <person name="Rivas-Marin E."/>
            <person name="Kohn T."/>
            <person name="Peeters S.H."/>
            <person name="Heuer A."/>
            <person name="Rast P."/>
            <person name="Oberbeckmann S."/>
            <person name="Bunk B."/>
            <person name="Jeske O."/>
            <person name="Meyerdierks A."/>
            <person name="Storesund J.E."/>
            <person name="Kallscheuer N."/>
            <person name="Luecker S."/>
            <person name="Lage O.M."/>
            <person name="Pohl T."/>
            <person name="Merkel B.J."/>
            <person name="Hornburger P."/>
            <person name="Mueller R.-W."/>
            <person name="Bruemmer F."/>
            <person name="Labrenz M."/>
            <person name="Spormann A.M."/>
            <person name="Op Den Camp H."/>
            <person name="Overmann J."/>
            <person name="Amann R."/>
            <person name="Jetten M.S.M."/>
            <person name="Mascher T."/>
            <person name="Medema M.H."/>
            <person name="Devos D.P."/>
            <person name="Kaster A.-K."/>
            <person name="Ovreas L."/>
            <person name="Rohde M."/>
            <person name="Galperin M.Y."/>
            <person name="Jogler C."/>
        </authorList>
    </citation>
    <scope>NUCLEOTIDE SEQUENCE [LARGE SCALE GENOMIC DNA]</scope>
    <source>
        <strain evidence="2 3">KOR34</strain>
    </source>
</reference>
<evidence type="ECO:0000313" key="2">
    <source>
        <dbReference type="EMBL" id="TWT35595.1"/>
    </source>
</evidence>
<evidence type="ECO:0000256" key="1">
    <source>
        <dbReference type="SAM" id="MobiDB-lite"/>
    </source>
</evidence>
<feature type="compositionally biased region" description="Basic and acidic residues" evidence="1">
    <location>
        <begin position="78"/>
        <end position="101"/>
    </location>
</feature>
<feature type="compositionally biased region" description="Polar residues" evidence="1">
    <location>
        <begin position="63"/>
        <end position="76"/>
    </location>
</feature>
<name>A0A5C5VD82_9BACT</name>
<proteinExistence type="predicted"/>
<dbReference type="AlphaFoldDB" id="A0A5C5VD82"/>
<feature type="compositionally biased region" description="Low complexity" evidence="1">
    <location>
        <begin position="109"/>
        <end position="118"/>
    </location>
</feature>
<feature type="region of interest" description="Disordered" evidence="1">
    <location>
        <begin position="57"/>
        <end position="127"/>
    </location>
</feature>
<dbReference type="EMBL" id="SIHJ01000001">
    <property type="protein sequence ID" value="TWT35595.1"/>
    <property type="molecule type" value="Genomic_DNA"/>
</dbReference>
<keyword evidence="3" id="KW-1185">Reference proteome</keyword>
<accession>A0A5C5VD82</accession>
<comment type="caution">
    <text evidence="2">The sequence shown here is derived from an EMBL/GenBank/DDBJ whole genome shotgun (WGS) entry which is preliminary data.</text>
</comment>
<gene>
    <name evidence="2" type="ORF">KOR34_04880</name>
</gene>
<dbReference type="Proteomes" id="UP000316714">
    <property type="component" value="Unassembled WGS sequence"/>
</dbReference>
<organism evidence="2 3">
    <name type="scientific">Posidoniimonas corsicana</name>
    <dbReference type="NCBI Taxonomy" id="1938618"/>
    <lineage>
        <taxon>Bacteria</taxon>
        <taxon>Pseudomonadati</taxon>
        <taxon>Planctomycetota</taxon>
        <taxon>Planctomycetia</taxon>
        <taxon>Pirellulales</taxon>
        <taxon>Lacipirellulaceae</taxon>
        <taxon>Posidoniimonas</taxon>
    </lineage>
</organism>
<protein>
    <submittedName>
        <fullName evidence="2">Uncharacterized protein</fullName>
    </submittedName>
</protein>
<evidence type="ECO:0000313" key="3">
    <source>
        <dbReference type="Proteomes" id="UP000316714"/>
    </source>
</evidence>
<sequence>MESSAYFTRMNPAQLCEAGVPVSLSKLNSRMRLLRVGLAVVWLATAVSCQLSTSVVHDADSESLPNESDTSASISASPDDKPERRSKAGDAAHGVNDEETRSTPPPKAPNATPNATAKSFEEAHQSAEMGRRAADAAFDAGRLQDAFSQAVKAWQLVRTRTDDPESQALAAALLRDVEKYGEALNQANGGVRHAVETNKPLQFE</sequence>